<evidence type="ECO:0000256" key="6">
    <source>
        <dbReference type="ARBA" id="ARBA00023237"/>
    </source>
</evidence>
<dbReference type="AlphaFoldDB" id="A0A1V9G0C5"/>
<accession>A0A1V9G0C5</accession>
<evidence type="ECO:0000313" key="10">
    <source>
        <dbReference type="EMBL" id="OQP64071.1"/>
    </source>
</evidence>
<protein>
    <recommendedName>
        <fullName evidence="9">Secretin/TonB short N-terminal domain-containing protein</fullName>
    </recommendedName>
</protein>
<dbReference type="InterPro" id="IPR036942">
    <property type="entry name" value="Beta-barrel_TonB_sf"/>
</dbReference>
<evidence type="ECO:0000256" key="1">
    <source>
        <dbReference type="ARBA" id="ARBA00004571"/>
    </source>
</evidence>
<feature type="signal peptide" evidence="8">
    <location>
        <begin position="1"/>
        <end position="17"/>
    </location>
</feature>
<dbReference type="Gene3D" id="3.55.50.30">
    <property type="match status" value="1"/>
</dbReference>
<keyword evidence="4 7" id="KW-0812">Transmembrane</keyword>
<dbReference type="RefSeq" id="WP_158085240.1">
    <property type="nucleotide sequence ID" value="NZ_LVYD01000043.1"/>
</dbReference>
<proteinExistence type="inferred from homology"/>
<dbReference type="SMART" id="SM00965">
    <property type="entry name" value="STN"/>
    <property type="match status" value="1"/>
</dbReference>
<evidence type="ECO:0000313" key="11">
    <source>
        <dbReference type="Proteomes" id="UP000192796"/>
    </source>
</evidence>
<reference evidence="10 11" key="1">
    <citation type="submission" date="2016-03" db="EMBL/GenBank/DDBJ databases">
        <title>Niastella vici sp. nov., isolated from farmland soil.</title>
        <authorList>
            <person name="Chen L."/>
            <person name="Wang D."/>
            <person name="Yang S."/>
            <person name="Wang G."/>
        </authorList>
    </citation>
    <scope>NUCLEOTIDE SEQUENCE [LARGE SCALE GENOMIC DNA]</scope>
    <source>
        <strain evidence="10 11">DJ57</strain>
    </source>
</reference>
<dbReference type="Pfam" id="PF13715">
    <property type="entry name" value="CarbopepD_reg_2"/>
    <property type="match status" value="1"/>
</dbReference>
<dbReference type="Proteomes" id="UP000192796">
    <property type="component" value="Unassembled WGS sequence"/>
</dbReference>
<dbReference type="SUPFAM" id="SSF49464">
    <property type="entry name" value="Carboxypeptidase regulatory domain-like"/>
    <property type="match status" value="1"/>
</dbReference>
<feature type="chain" id="PRO_5012190160" description="Secretin/TonB short N-terminal domain-containing protein" evidence="8">
    <location>
        <begin position="18"/>
        <end position="1098"/>
    </location>
</feature>
<comment type="similarity">
    <text evidence="7">Belongs to the TonB-dependent receptor family.</text>
</comment>
<evidence type="ECO:0000259" key="9">
    <source>
        <dbReference type="SMART" id="SM00965"/>
    </source>
</evidence>
<dbReference type="Gene3D" id="2.60.40.1120">
    <property type="entry name" value="Carboxypeptidase-like, regulatory domain"/>
    <property type="match status" value="1"/>
</dbReference>
<dbReference type="InterPro" id="IPR008969">
    <property type="entry name" value="CarboxyPept-like_regulatory"/>
</dbReference>
<evidence type="ECO:0000256" key="2">
    <source>
        <dbReference type="ARBA" id="ARBA00022448"/>
    </source>
</evidence>
<comment type="subcellular location">
    <subcellularLocation>
        <location evidence="1 7">Cell outer membrane</location>
        <topology evidence="1 7">Multi-pass membrane protein</topology>
    </subcellularLocation>
</comment>
<dbReference type="NCBIfam" id="TIGR04056">
    <property type="entry name" value="OMP_RagA_SusC"/>
    <property type="match status" value="1"/>
</dbReference>
<keyword evidence="5 7" id="KW-0472">Membrane</keyword>
<organism evidence="10 11">
    <name type="scientific">Niastella vici</name>
    <dbReference type="NCBI Taxonomy" id="1703345"/>
    <lineage>
        <taxon>Bacteria</taxon>
        <taxon>Pseudomonadati</taxon>
        <taxon>Bacteroidota</taxon>
        <taxon>Chitinophagia</taxon>
        <taxon>Chitinophagales</taxon>
        <taxon>Chitinophagaceae</taxon>
        <taxon>Niastella</taxon>
    </lineage>
</organism>
<dbReference type="InterPro" id="IPR037066">
    <property type="entry name" value="Plug_dom_sf"/>
</dbReference>
<dbReference type="GO" id="GO:0009279">
    <property type="term" value="C:cell outer membrane"/>
    <property type="evidence" value="ECO:0007669"/>
    <property type="project" value="UniProtKB-SubCell"/>
</dbReference>
<dbReference type="STRING" id="1703345.A3860_21935"/>
<evidence type="ECO:0000256" key="3">
    <source>
        <dbReference type="ARBA" id="ARBA00022452"/>
    </source>
</evidence>
<dbReference type="EMBL" id="LVYD01000043">
    <property type="protein sequence ID" value="OQP64071.1"/>
    <property type="molecule type" value="Genomic_DNA"/>
</dbReference>
<sequence>MNFVSIFLLVACLNVSAGVYSQRVTLSGDNMPLKQVLKEIKKQTGYTFAYRAVLMQKAEKVSVHVTNASIQQVLDLCFHNQPLTYSIFSNNIVVVREKEEPAPKPEPVPPIKITGKILSEAGAPLAGANIQEKGKTYGTSSKEDGSFEITVDGPKSILVISYVGYDGREIKVGDQTELSIKLTQSPLAMNEMVIIGYGSRKKSDLTGAVTSIKSGDITKIGGSNAAEALQAKAPGVTLLNQGGPGATPTVFVRGLGTNGDASPLFVVDGMMVSSIAYLAPQDIASMEILKDASATAIYGSRGANGVILVTTKKGRSGKPVVTFNTSHGFQFLTRKYEVGNARQYAELVNLFNSNAGKAAAYNLDTISGGTDWTKEVTQKGIVSDYSLGVSGGSENVKYNISASYHKEDGVIKFTSFDRITLRANNEYKLNKRITIGHNLAIANNRYIGTAQWNGGRGLNSMYRISPLLSVRKADGSFTPGQDPDIINPYASFYLNQDVRSKPLQFVGNAYLNFEIVDGLTFRSSYGTDFTLGRVDAYIPAFNISSPNQIQASNSIEDGFSTTNTWLWENTLNYNKTFARDHQIDLLAGYTAQNSDYRSIDLTGSGLLSTADDYRYINALPTTSLTWTGGMPSSESILSYLFRANYTYKNRYFLTASYRADGSSKFADGKKWGSFPSVALGWRASEEEFLKNVSWINNLKLRGSWGQIGNNKIPNYQTYSTLTQDNVYSGVFNSVFYNSATITAAANPGITWEVAEQTDLGAEFATLNNRLKVEFDYYNRETRNLLLQLPIPGGSTGLLTAAYTNAGTVRNTGIEFSADWSDKIGELSYGVRVTGSANKNRIIDFRNQTVYTGDWMVPSTHISVAGQPIGDFYGYKVAGIAQTQAQIDALNDDAVKKSGVAGKQYWSGLKPGDLIFQDLNGDGFIDVKDKTDIGSPHAKFIGGLSLNASWKGFDAAIDLMYSYGAKIYNATRNQFLTSGLSNMNVEWLDSWTPTHTNTSIPRYAVNTSTSQQSDFNIANATYFKARYIEVGYTFDKSIAQKISASRLRLYISATNPFYITKYKGFSPEVSNSYGVSTMGDDFRTYPVSGTVKAGLNVTF</sequence>
<dbReference type="InterPro" id="IPR023996">
    <property type="entry name" value="TonB-dep_OMP_SusC/RagA"/>
</dbReference>
<dbReference type="PROSITE" id="PS52016">
    <property type="entry name" value="TONB_DEPENDENT_REC_3"/>
    <property type="match status" value="1"/>
</dbReference>
<dbReference type="Gene3D" id="2.40.170.20">
    <property type="entry name" value="TonB-dependent receptor, beta-barrel domain"/>
    <property type="match status" value="1"/>
</dbReference>
<dbReference type="SUPFAM" id="SSF56935">
    <property type="entry name" value="Porins"/>
    <property type="match status" value="1"/>
</dbReference>
<dbReference type="Pfam" id="PF07660">
    <property type="entry name" value="STN"/>
    <property type="match status" value="1"/>
</dbReference>
<evidence type="ECO:0000256" key="4">
    <source>
        <dbReference type="ARBA" id="ARBA00022692"/>
    </source>
</evidence>
<keyword evidence="11" id="KW-1185">Reference proteome</keyword>
<dbReference type="InterPro" id="IPR023997">
    <property type="entry name" value="TonB-dep_OMP_SusC/RagA_CS"/>
</dbReference>
<dbReference type="InterPro" id="IPR011662">
    <property type="entry name" value="Secretin/TonB_short_N"/>
</dbReference>
<evidence type="ECO:0000256" key="8">
    <source>
        <dbReference type="SAM" id="SignalP"/>
    </source>
</evidence>
<keyword evidence="8" id="KW-0732">Signal</keyword>
<evidence type="ECO:0000256" key="7">
    <source>
        <dbReference type="PROSITE-ProRule" id="PRU01360"/>
    </source>
</evidence>
<dbReference type="Gene3D" id="2.170.130.10">
    <property type="entry name" value="TonB-dependent receptor, plug domain"/>
    <property type="match status" value="1"/>
</dbReference>
<dbReference type="Pfam" id="PF07715">
    <property type="entry name" value="Plug"/>
    <property type="match status" value="1"/>
</dbReference>
<name>A0A1V9G0C5_9BACT</name>
<keyword evidence="3 7" id="KW-1134">Transmembrane beta strand</keyword>
<dbReference type="InterPro" id="IPR039426">
    <property type="entry name" value="TonB-dep_rcpt-like"/>
</dbReference>
<comment type="caution">
    <text evidence="10">The sequence shown here is derived from an EMBL/GenBank/DDBJ whole genome shotgun (WGS) entry which is preliminary data.</text>
</comment>
<gene>
    <name evidence="10" type="ORF">A3860_21935</name>
</gene>
<dbReference type="InterPro" id="IPR012910">
    <property type="entry name" value="Plug_dom"/>
</dbReference>
<dbReference type="NCBIfam" id="TIGR04057">
    <property type="entry name" value="SusC_RagA_signa"/>
    <property type="match status" value="1"/>
</dbReference>
<keyword evidence="6 7" id="KW-0998">Cell outer membrane</keyword>
<feature type="domain" description="Secretin/TonB short N-terminal" evidence="9">
    <location>
        <begin position="46"/>
        <end position="98"/>
    </location>
</feature>
<keyword evidence="2 7" id="KW-0813">Transport</keyword>
<evidence type="ECO:0000256" key="5">
    <source>
        <dbReference type="ARBA" id="ARBA00023136"/>
    </source>
</evidence>
<dbReference type="OrthoDB" id="9768177at2"/>